<feature type="signal peptide" evidence="1">
    <location>
        <begin position="1"/>
        <end position="17"/>
    </location>
</feature>
<evidence type="ECO:0000313" key="3">
    <source>
        <dbReference type="Proteomes" id="UP000622797"/>
    </source>
</evidence>
<protein>
    <recommendedName>
        <fullName evidence="4">Pathogenicity protein</fullName>
    </recommendedName>
</protein>
<reference evidence="2" key="2">
    <citation type="submission" date="2020-05" db="EMBL/GenBank/DDBJ databases">
        <authorList>
            <person name="Kim H.-S."/>
            <person name="Proctor R.H."/>
            <person name="Brown D.W."/>
        </authorList>
    </citation>
    <scope>NUCLEOTIDE SEQUENCE</scope>
    <source>
        <strain evidence="2">NRRL 20472</strain>
    </source>
</reference>
<comment type="caution">
    <text evidence="2">The sequence shown here is derived from an EMBL/GenBank/DDBJ whole genome shotgun (WGS) entry which is preliminary data.</text>
</comment>
<sequence>MQLSIVSTLLLAQGIVAMPWSSVKAKQSNGGEITLHIQVSQGSSASLGLTPKPKEVLNANNYDICWRACFGQSPNCPETWKAKNLGTDDEPCWTCCKSTGDDDDL</sequence>
<dbReference type="OrthoDB" id="3440400at2759"/>
<organism evidence="2 3">
    <name type="scientific">Fusarium sarcochroum</name>
    <dbReference type="NCBI Taxonomy" id="1208366"/>
    <lineage>
        <taxon>Eukaryota</taxon>
        <taxon>Fungi</taxon>
        <taxon>Dikarya</taxon>
        <taxon>Ascomycota</taxon>
        <taxon>Pezizomycotina</taxon>
        <taxon>Sordariomycetes</taxon>
        <taxon>Hypocreomycetidae</taxon>
        <taxon>Hypocreales</taxon>
        <taxon>Nectriaceae</taxon>
        <taxon>Fusarium</taxon>
        <taxon>Fusarium lateritium species complex</taxon>
    </lineage>
</organism>
<reference evidence="2" key="1">
    <citation type="journal article" date="2020" name="BMC Genomics">
        <title>Correction to: Identification and distribution of gene clusters required for synthesis of sphingolipid metabolism inhibitors in diverse species of the filamentous fungus Fusarium.</title>
        <authorList>
            <person name="Kim H.S."/>
            <person name="Lohmar J.M."/>
            <person name="Busman M."/>
            <person name="Brown D.W."/>
            <person name="Naumann T.A."/>
            <person name="Divon H.H."/>
            <person name="Lysoe E."/>
            <person name="Uhlig S."/>
            <person name="Proctor R.H."/>
        </authorList>
    </citation>
    <scope>NUCLEOTIDE SEQUENCE</scope>
    <source>
        <strain evidence="2">NRRL 20472</strain>
    </source>
</reference>
<dbReference type="AlphaFoldDB" id="A0A8H4T1F6"/>
<proteinExistence type="predicted"/>
<evidence type="ECO:0000256" key="1">
    <source>
        <dbReference type="SAM" id="SignalP"/>
    </source>
</evidence>
<feature type="chain" id="PRO_5034219245" description="Pathogenicity protein" evidence="1">
    <location>
        <begin position="18"/>
        <end position="105"/>
    </location>
</feature>
<dbReference type="Proteomes" id="UP000622797">
    <property type="component" value="Unassembled WGS sequence"/>
</dbReference>
<accession>A0A8H4T1F6</accession>
<gene>
    <name evidence="2" type="ORF">FSARC_13440</name>
</gene>
<evidence type="ECO:0000313" key="2">
    <source>
        <dbReference type="EMBL" id="KAF4949575.1"/>
    </source>
</evidence>
<keyword evidence="1" id="KW-0732">Signal</keyword>
<dbReference type="EMBL" id="JABEXW010001003">
    <property type="protein sequence ID" value="KAF4949575.1"/>
    <property type="molecule type" value="Genomic_DNA"/>
</dbReference>
<name>A0A8H4T1F6_9HYPO</name>
<keyword evidence="3" id="KW-1185">Reference proteome</keyword>
<evidence type="ECO:0008006" key="4">
    <source>
        <dbReference type="Google" id="ProtNLM"/>
    </source>
</evidence>